<feature type="compositionally biased region" description="Basic residues" evidence="1">
    <location>
        <begin position="85"/>
        <end position="94"/>
    </location>
</feature>
<evidence type="ECO:0000313" key="3">
    <source>
        <dbReference type="Proteomes" id="UP000799777"/>
    </source>
</evidence>
<feature type="region of interest" description="Disordered" evidence="1">
    <location>
        <begin position="36"/>
        <end position="146"/>
    </location>
</feature>
<proteinExistence type="predicted"/>
<evidence type="ECO:0000313" key="2">
    <source>
        <dbReference type="EMBL" id="KAF2022896.1"/>
    </source>
</evidence>
<accession>A0A9P4GXC0</accession>
<organism evidence="2 3">
    <name type="scientific">Setomelanomma holmii</name>
    <dbReference type="NCBI Taxonomy" id="210430"/>
    <lineage>
        <taxon>Eukaryota</taxon>
        <taxon>Fungi</taxon>
        <taxon>Dikarya</taxon>
        <taxon>Ascomycota</taxon>
        <taxon>Pezizomycotina</taxon>
        <taxon>Dothideomycetes</taxon>
        <taxon>Pleosporomycetidae</taxon>
        <taxon>Pleosporales</taxon>
        <taxon>Pleosporineae</taxon>
        <taxon>Phaeosphaeriaceae</taxon>
        <taxon>Setomelanomma</taxon>
    </lineage>
</organism>
<dbReference type="EMBL" id="ML978411">
    <property type="protein sequence ID" value="KAF2022896.1"/>
    <property type="molecule type" value="Genomic_DNA"/>
</dbReference>
<sequence>MRRHRLVQKLANAAERSIAQQALDQNYIGLLKAANNEAKTRRNTKSDILKKPGKNGEGRVMRQEDLEAIRADRAERAKQDAAKKAAGKAKRGRPKTTTQANEGEEGKKRGRKRKSVAADACTSDEQGTDASGPPAEAARSSEALIDPMLETWRAPVAQMW</sequence>
<protein>
    <submittedName>
        <fullName evidence="2">Uncharacterized protein</fullName>
    </submittedName>
</protein>
<keyword evidence="3" id="KW-1185">Reference proteome</keyword>
<dbReference type="OrthoDB" id="3787586at2759"/>
<gene>
    <name evidence="2" type="ORF">EK21DRAFT_119273</name>
</gene>
<reference evidence="2" key="1">
    <citation type="journal article" date="2020" name="Stud. Mycol.">
        <title>101 Dothideomycetes genomes: a test case for predicting lifestyles and emergence of pathogens.</title>
        <authorList>
            <person name="Haridas S."/>
            <person name="Albert R."/>
            <person name="Binder M."/>
            <person name="Bloem J."/>
            <person name="Labutti K."/>
            <person name="Salamov A."/>
            <person name="Andreopoulos B."/>
            <person name="Baker S."/>
            <person name="Barry K."/>
            <person name="Bills G."/>
            <person name="Bluhm B."/>
            <person name="Cannon C."/>
            <person name="Castanera R."/>
            <person name="Culley D."/>
            <person name="Daum C."/>
            <person name="Ezra D."/>
            <person name="Gonzalez J."/>
            <person name="Henrissat B."/>
            <person name="Kuo A."/>
            <person name="Liang C."/>
            <person name="Lipzen A."/>
            <person name="Lutzoni F."/>
            <person name="Magnuson J."/>
            <person name="Mondo S."/>
            <person name="Nolan M."/>
            <person name="Ohm R."/>
            <person name="Pangilinan J."/>
            <person name="Park H.-J."/>
            <person name="Ramirez L."/>
            <person name="Alfaro M."/>
            <person name="Sun H."/>
            <person name="Tritt A."/>
            <person name="Yoshinaga Y."/>
            <person name="Zwiers L.-H."/>
            <person name="Turgeon B."/>
            <person name="Goodwin S."/>
            <person name="Spatafora J."/>
            <person name="Crous P."/>
            <person name="Grigoriev I."/>
        </authorList>
    </citation>
    <scope>NUCLEOTIDE SEQUENCE</scope>
    <source>
        <strain evidence="2">CBS 110217</strain>
    </source>
</reference>
<dbReference type="Proteomes" id="UP000799777">
    <property type="component" value="Unassembled WGS sequence"/>
</dbReference>
<comment type="caution">
    <text evidence="2">The sequence shown here is derived from an EMBL/GenBank/DDBJ whole genome shotgun (WGS) entry which is preliminary data.</text>
</comment>
<feature type="compositionally biased region" description="Basic and acidic residues" evidence="1">
    <location>
        <begin position="38"/>
        <end position="83"/>
    </location>
</feature>
<dbReference type="AlphaFoldDB" id="A0A9P4GXC0"/>
<evidence type="ECO:0000256" key="1">
    <source>
        <dbReference type="SAM" id="MobiDB-lite"/>
    </source>
</evidence>
<name>A0A9P4GXC0_9PLEO</name>